<evidence type="ECO:0000256" key="2">
    <source>
        <dbReference type="ARBA" id="ARBA00008661"/>
    </source>
</evidence>
<keyword evidence="9 11" id="KW-0472">Membrane</keyword>
<evidence type="ECO:0000256" key="11">
    <source>
        <dbReference type="RuleBase" id="RU363063"/>
    </source>
</evidence>
<evidence type="ECO:0000256" key="8">
    <source>
        <dbReference type="ARBA" id="ARBA00023034"/>
    </source>
</evidence>
<keyword evidence="5 11" id="KW-0812">Transmembrane</keyword>
<accession>A0AAW0X5L4</accession>
<keyword evidence="7 11" id="KW-1133">Transmembrane helix</keyword>
<evidence type="ECO:0000256" key="7">
    <source>
        <dbReference type="ARBA" id="ARBA00022989"/>
    </source>
</evidence>
<evidence type="ECO:0000256" key="9">
    <source>
        <dbReference type="ARBA" id="ARBA00023136"/>
    </source>
</evidence>
<keyword evidence="8 11" id="KW-0333">Golgi apparatus</keyword>
<dbReference type="PANTHER" id="PTHR11214:SF314">
    <property type="entry name" value="HEXOSYLTRANSFERASE"/>
    <property type="match status" value="1"/>
</dbReference>
<evidence type="ECO:0000256" key="3">
    <source>
        <dbReference type="ARBA" id="ARBA00022676"/>
    </source>
</evidence>
<evidence type="ECO:0000256" key="6">
    <source>
        <dbReference type="ARBA" id="ARBA00022968"/>
    </source>
</evidence>
<dbReference type="Gene3D" id="3.90.550.50">
    <property type="match status" value="1"/>
</dbReference>
<comment type="similarity">
    <text evidence="2 11">Belongs to the glycosyltransferase 31 family.</text>
</comment>
<dbReference type="GO" id="GO:0000139">
    <property type="term" value="C:Golgi membrane"/>
    <property type="evidence" value="ECO:0007669"/>
    <property type="project" value="UniProtKB-SubCell"/>
</dbReference>
<dbReference type="FunFam" id="3.90.550.50:FF:000001">
    <property type="entry name" value="Hexosyltransferase"/>
    <property type="match status" value="1"/>
</dbReference>
<dbReference type="GO" id="GO:0006493">
    <property type="term" value="P:protein O-linked glycosylation"/>
    <property type="evidence" value="ECO:0007669"/>
    <property type="project" value="TreeGrafter"/>
</dbReference>
<dbReference type="PANTHER" id="PTHR11214">
    <property type="entry name" value="BETA-1,3-N-ACETYLGLUCOSAMINYLTRANSFERASE"/>
    <property type="match status" value="1"/>
</dbReference>
<dbReference type="Pfam" id="PF01762">
    <property type="entry name" value="Galactosyl_T"/>
    <property type="match status" value="1"/>
</dbReference>
<evidence type="ECO:0000313" key="12">
    <source>
        <dbReference type="EMBL" id="KAK8735624.1"/>
    </source>
</evidence>
<reference evidence="12 13" key="1">
    <citation type="journal article" date="2024" name="BMC Genomics">
        <title>Genome assembly of redclaw crayfish (Cherax quadricarinatus) provides insights into its immune adaptation and hypoxia tolerance.</title>
        <authorList>
            <person name="Liu Z."/>
            <person name="Zheng J."/>
            <person name="Li H."/>
            <person name="Fang K."/>
            <person name="Wang S."/>
            <person name="He J."/>
            <person name="Zhou D."/>
            <person name="Weng S."/>
            <person name="Chi M."/>
            <person name="Gu Z."/>
            <person name="He J."/>
            <person name="Li F."/>
            <person name="Wang M."/>
        </authorList>
    </citation>
    <scope>NUCLEOTIDE SEQUENCE [LARGE SCALE GENOMIC DNA]</scope>
    <source>
        <strain evidence="12">ZL_2023a</strain>
    </source>
</reference>
<dbReference type="EMBL" id="JARKIK010000047">
    <property type="protein sequence ID" value="KAK8735624.1"/>
    <property type="molecule type" value="Genomic_DNA"/>
</dbReference>
<keyword evidence="3 11" id="KW-0328">Glycosyltransferase</keyword>
<keyword evidence="4" id="KW-0808">Transferase</keyword>
<dbReference type="Proteomes" id="UP001445076">
    <property type="component" value="Unassembled WGS sequence"/>
</dbReference>
<keyword evidence="10" id="KW-0325">Glycoprotein</keyword>
<dbReference type="GO" id="GO:0016758">
    <property type="term" value="F:hexosyltransferase activity"/>
    <property type="evidence" value="ECO:0007669"/>
    <property type="project" value="InterPro"/>
</dbReference>
<protein>
    <recommendedName>
        <fullName evidence="11">Hexosyltransferase</fullName>
        <ecNumber evidence="11">2.4.1.-</ecNumber>
    </recommendedName>
</protein>
<keyword evidence="6 11" id="KW-0735">Signal-anchor</keyword>
<name>A0AAW0X5L4_CHEQU</name>
<keyword evidence="13" id="KW-1185">Reference proteome</keyword>
<evidence type="ECO:0000313" key="13">
    <source>
        <dbReference type="Proteomes" id="UP001445076"/>
    </source>
</evidence>
<evidence type="ECO:0000256" key="1">
    <source>
        <dbReference type="ARBA" id="ARBA00004323"/>
    </source>
</evidence>
<comment type="caution">
    <text evidence="12">The sequence shown here is derived from an EMBL/GenBank/DDBJ whole genome shotgun (WGS) entry which is preliminary data.</text>
</comment>
<proteinExistence type="inferred from homology"/>
<gene>
    <name evidence="12" type="ORF">OTU49_017441</name>
</gene>
<sequence length="412" mass="46535">MSECPYLPLSNVHSDNMDGDHQDQPMVNLWLGRTVHRSYVSRRAVCSQPAFVALILVSIFIFLFFQLVNVVPHKPVPPTFTWSSNATRNLNVYIRPGLLTALLQPSNLCSQTPFMLFVVPSAINNTKERGTIRATWGQWAKSNTLRTSSKEDQIFQKIIGVKGGLANIAELKTQLPLTSKLVFLLGKARGKTPITKTIQAESQTYGDIIVEDFVDSYTNLTLKSVFMLKWVQNNCPGVKFIMKVDDDIFVNVPNLHHSLLNQTTKAPLLTGNLICGARPIHDQWSKWYTPKYMFREGKYPNYLSGTGYVMSADLVKPLLRMALATPYFHLEDVFLTGICARKIGVNPKDNFGFSYQPRAVSPCVYKEVIMGHGVIPSEMIKLWNMLNQPKTLAKCHPIIKSKLRRHYPTKCS</sequence>
<dbReference type="AlphaFoldDB" id="A0AAW0X5L4"/>
<evidence type="ECO:0000256" key="5">
    <source>
        <dbReference type="ARBA" id="ARBA00022692"/>
    </source>
</evidence>
<dbReference type="EC" id="2.4.1.-" evidence="11"/>
<feature type="transmembrane region" description="Helical" evidence="11">
    <location>
        <begin position="50"/>
        <end position="68"/>
    </location>
</feature>
<organism evidence="12 13">
    <name type="scientific">Cherax quadricarinatus</name>
    <name type="common">Australian red claw crayfish</name>
    <dbReference type="NCBI Taxonomy" id="27406"/>
    <lineage>
        <taxon>Eukaryota</taxon>
        <taxon>Metazoa</taxon>
        <taxon>Ecdysozoa</taxon>
        <taxon>Arthropoda</taxon>
        <taxon>Crustacea</taxon>
        <taxon>Multicrustacea</taxon>
        <taxon>Malacostraca</taxon>
        <taxon>Eumalacostraca</taxon>
        <taxon>Eucarida</taxon>
        <taxon>Decapoda</taxon>
        <taxon>Pleocyemata</taxon>
        <taxon>Astacidea</taxon>
        <taxon>Parastacoidea</taxon>
        <taxon>Parastacidae</taxon>
        <taxon>Cherax</taxon>
    </lineage>
</organism>
<dbReference type="InterPro" id="IPR002659">
    <property type="entry name" value="Glyco_trans_31"/>
</dbReference>
<evidence type="ECO:0000256" key="10">
    <source>
        <dbReference type="ARBA" id="ARBA00023180"/>
    </source>
</evidence>
<evidence type="ECO:0000256" key="4">
    <source>
        <dbReference type="ARBA" id="ARBA00022679"/>
    </source>
</evidence>
<comment type="subcellular location">
    <subcellularLocation>
        <location evidence="1 11">Golgi apparatus membrane</location>
        <topology evidence="1 11">Single-pass type II membrane protein</topology>
    </subcellularLocation>
</comment>